<organism evidence="1 2">
    <name type="scientific">Panagrolaimus sp. ES5</name>
    <dbReference type="NCBI Taxonomy" id="591445"/>
    <lineage>
        <taxon>Eukaryota</taxon>
        <taxon>Metazoa</taxon>
        <taxon>Ecdysozoa</taxon>
        <taxon>Nematoda</taxon>
        <taxon>Chromadorea</taxon>
        <taxon>Rhabditida</taxon>
        <taxon>Tylenchina</taxon>
        <taxon>Panagrolaimomorpha</taxon>
        <taxon>Panagrolaimoidea</taxon>
        <taxon>Panagrolaimidae</taxon>
        <taxon>Panagrolaimus</taxon>
    </lineage>
</organism>
<evidence type="ECO:0000313" key="1">
    <source>
        <dbReference type="Proteomes" id="UP000887579"/>
    </source>
</evidence>
<dbReference type="Proteomes" id="UP000887579">
    <property type="component" value="Unplaced"/>
</dbReference>
<proteinExistence type="predicted"/>
<sequence length="1013" mass="113969">MVFVMLESFFTGIIALTLLEEIQSLSVTISPDNDAFLLQRPNRQIIDGNISRSSIYIHNGCVYNTEQLLSAQIGEQRFSLPLYSSMQNLYCAVAVKVAQPKISIEKPFVDIIVYRDHSWTNTFRKELCISIKLQNNDGSTVTNSCMFKEKDTFVNTCLIRQEIPFSWFEMNKKDKQFNNAVKVLYSVGNYCLPPQKPLEDNEIFLQNDLSKFNALPLHSNDYGELSLLAKSNLSFSEGSSAAVLLHFRGPKKANLTKLQKIELKLWTDSRLELTSATGLKADSWTLKVASTAPPTFHTSFTLLFIEQPNKKDSSVDDYLLALMLKLKSSSQNDVLQALGNGKAVSLHWSIRYVFDEKVVIDLPEAHIDTTFTVIPDQAYAIAALPKANKIINTAVISGVQAATSMHIFSVSEGGNIREVTDKSHCISSEPRLLKTSPTCTSVYVDGSEVRGYSGIQIHVQFRTLNTNAMFTVWYPKLPITVWVSDSILNAINTWDIALWKDLPTKRRHIRNAKQFVCERRYQQTEIKVLAAFHIVDEETGERTFLTGDRDLMFDVTQLAFNRIQSVDPSILTIKKINGRLIGVAKKPGLTRLVIKTIAPAIDYGSVAITVSDDRVSPTQLFVRPISNVHLNLVPQKNVPFQYELITSVQSYFTHPYQHGSLEIYIFYTDGHRELLSDVDRKEFSLSVYSSDEQTLRVTQQPRPPIVEITTLTDVSVGIVTVELHSSTYCVEAEAPPISAGQSIVQTYFDGESSEETRRRSTNADSLIVGNSTISQMHPNSFNLQPILVILLALIFIVGLFHLITGANRSFQTGYEKLVVPLLAKFSSSHSIGDDKDTDDVQEWVWMPKEQLDNRSMESRYSQRSTLEMSDKSLSRGSSSTDEATRKSVSISYRGSEVSVFIAPQPAIAVHEDGLMSASLQIVEPLHVEQKGNQRYNSSSLLRPIRPERRVSDNTYFRSPNYYAEPYYQSIGHPRRSNQSYDRNVRVVTIAQNGVKNPRITCPPEYAGMRESIA</sequence>
<reference evidence="2" key="1">
    <citation type="submission" date="2022-11" db="UniProtKB">
        <authorList>
            <consortium name="WormBaseParasite"/>
        </authorList>
    </citation>
    <scope>IDENTIFICATION</scope>
</reference>
<name>A0AC34GYD0_9BILA</name>
<dbReference type="WBParaSite" id="ES5_v2.g9959.t1">
    <property type="protein sequence ID" value="ES5_v2.g9959.t1"/>
    <property type="gene ID" value="ES5_v2.g9959"/>
</dbReference>
<protein>
    <submittedName>
        <fullName evidence="2">Transmembrane protein family 132 middle domain-containing protein</fullName>
    </submittedName>
</protein>
<accession>A0AC34GYD0</accession>
<evidence type="ECO:0000313" key="2">
    <source>
        <dbReference type="WBParaSite" id="ES5_v2.g9959.t1"/>
    </source>
</evidence>